<keyword evidence="9" id="KW-1185">Reference proteome</keyword>
<name>A0ABD3I9M5_9MARC</name>
<dbReference type="Pfam" id="PF04116">
    <property type="entry name" value="FA_hydroxylase"/>
    <property type="match status" value="1"/>
</dbReference>
<dbReference type="InterPro" id="IPR050307">
    <property type="entry name" value="Sterol_Desaturase_Related"/>
</dbReference>
<evidence type="ECO:0000256" key="6">
    <source>
        <dbReference type="SAM" id="Phobius"/>
    </source>
</evidence>
<feature type="domain" description="Fatty acid hydroxylase" evidence="7">
    <location>
        <begin position="151"/>
        <end position="296"/>
    </location>
</feature>
<feature type="transmembrane region" description="Helical" evidence="6">
    <location>
        <begin position="54"/>
        <end position="75"/>
    </location>
</feature>
<sequence length="317" mass="36023">MAGGSFTSMTPGFLHSVSPLSNLSDDWNASRNILERMSAPHGAVTDTIPFLSRALVTTVVGVVAGCLISAAHGFLEFTLFHLIEYLHRIGKARRLAPSFPVTMNNYRKEDFLAVAVWLMPLSAFAYSNRQIYADKMKFSGDILGCWLYAFTMMVLHDTYFYTVHSLMHRIKALFSTFHAGHHTTRGDLTVYATAFGDLFDVALTFGPFYFAVFYYYAHENVSWDPLAWVMLLWALNMVDMIGHCGYDLPVWVFGPASLGVLLVPLAQRSKHHYIHHLDPRFNRALYFTWWDRLGGTFREHHPKVVEKRDSGKNPVAD</sequence>
<gene>
    <name evidence="8" type="ORF">R1sor_018415</name>
</gene>
<feature type="transmembrane region" description="Helical" evidence="6">
    <location>
        <begin position="111"/>
        <end position="128"/>
    </location>
</feature>
<dbReference type="GO" id="GO:0016020">
    <property type="term" value="C:membrane"/>
    <property type="evidence" value="ECO:0007669"/>
    <property type="project" value="UniProtKB-SubCell"/>
</dbReference>
<dbReference type="Proteomes" id="UP001633002">
    <property type="component" value="Unassembled WGS sequence"/>
</dbReference>
<dbReference type="PANTHER" id="PTHR11863">
    <property type="entry name" value="STEROL DESATURASE"/>
    <property type="match status" value="1"/>
</dbReference>
<dbReference type="EMBL" id="JBJQOH010000001">
    <property type="protein sequence ID" value="KAL3700393.1"/>
    <property type="molecule type" value="Genomic_DNA"/>
</dbReference>
<keyword evidence="4 6" id="KW-1133">Transmembrane helix</keyword>
<evidence type="ECO:0000313" key="8">
    <source>
        <dbReference type="EMBL" id="KAL3700393.1"/>
    </source>
</evidence>
<keyword evidence="5 6" id="KW-0472">Membrane</keyword>
<comment type="similarity">
    <text evidence="2">Belongs to the sterol desaturase family.</text>
</comment>
<organism evidence="8 9">
    <name type="scientific">Riccia sorocarpa</name>
    <dbReference type="NCBI Taxonomy" id="122646"/>
    <lineage>
        <taxon>Eukaryota</taxon>
        <taxon>Viridiplantae</taxon>
        <taxon>Streptophyta</taxon>
        <taxon>Embryophyta</taxon>
        <taxon>Marchantiophyta</taxon>
        <taxon>Marchantiopsida</taxon>
        <taxon>Marchantiidae</taxon>
        <taxon>Marchantiales</taxon>
        <taxon>Ricciaceae</taxon>
        <taxon>Riccia</taxon>
    </lineage>
</organism>
<evidence type="ECO:0000256" key="2">
    <source>
        <dbReference type="ARBA" id="ARBA00009324"/>
    </source>
</evidence>
<evidence type="ECO:0000313" key="9">
    <source>
        <dbReference type="Proteomes" id="UP001633002"/>
    </source>
</evidence>
<proteinExistence type="inferred from homology"/>
<evidence type="ECO:0000259" key="7">
    <source>
        <dbReference type="Pfam" id="PF04116"/>
    </source>
</evidence>
<evidence type="ECO:0000256" key="1">
    <source>
        <dbReference type="ARBA" id="ARBA00004370"/>
    </source>
</evidence>
<comment type="caution">
    <text evidence="8">The sequence shown here is derived from an EMBL/GenBank/DDBJ whole genome shotgun (WGS) entry which is preliminary data.</text>
</comment>
<protein>
    <recommendedName>
        <fullName evidence="7">Fatty acid hydroxylase domain-containing protein</fullName>
    </recommendedName>
</protein>
<feature type="transmembrane region" description="Helical" evidence="6">
    <location>
        <begin position="198"/>
        <end position="216"/>
    </location>
</feature>
<evidence type="ECO:0000256" key="3">
    <source>
        <dbReference type="ARBA" id="ARBA00022692"/>
    </source>
</evidence>
<reference evidence="8 9" key="1">
    <citation type="submission" date="2024-09" db="EMBL/GenBank/DDBJ databases">
        <title>Chromosome-scale assembly of Riccia sorocarpa.</title>
        <authorList>
            <person name="Paukszto L."/>
        </authorList>
    </citation>
    <scope>NUCLEOTIDE SEQUENCE [LARGE SCALE GENOMIC DNA]</scope>
    <source>
        <strain evidence="8">LP-2024</strain>
        <tissue evidence="8">Aerial parts of the thallus</tissue>
    </source>
</reference>
<dbReference type="InterPro" id="IPR006694">
    <property type="entry name" value="Fatty_acid_hydroxylase"/>
</dbReference>
<dbReference type="AlphaFoldDB" id="A0ABD3I9M5"/>
<evidence type="ECO:0000256" key="4">
    <source>
        <dbReference type="ARBA" id="ARBA00022989"/>
    </source>
</evidence>
<accession>A0ABD3I9M5</accession>
<comment type="subcellular location">
    <subcellularLocation>
        <location evidence="1">Membrane</location>
    </subcellularLocation>
</comment>
<keyword evidence="3 6" id="KW-0812">Transmembrane</keyword>
<feature type="transmembrane region" description="Helical" evidence="6">
    <location>
        <begin position="248"/>
        <end position="266"/>
    </location>
</feature>
<evidence type="ECO:0000256" key="5">
    <source>
        <dbReference type="ARBA" id="ARBA00023136"/>
    </source>
</evidence>
<feature type="transmembrane region" description="Helical" evidence="6">
    <location>
        <begin position="140"/>
        <end position="161"/>
    </location>
</feature>